<keyword evidence="1" id="KW-0472">Membrane</keyword>
<feature type="transmembrane region" description="Helical" evidence="1">
    <location>
        <begin position="85"/>
        <end position="103"/>
    </location>
</feature>
<reference evidence="2 3" key="1">
    <citation type="journal article" date="2020" name="Nature">
        <title>Six reference-quality genomes reveal evolution of bat adaptations.</title>
        <authorList>
            <person name="Jebb D."/>
            <person name="Huang Z."/>
            <person name="Pippel M."/>
            <person name="Hughes G.M."/>
            <person name="Lavrichenko K."/>
            <person name="Devanna P."/>
            <person name="Winkler S."/>
            <person name="Jermiin L.S."/>
            <person name="Skirmuntt E.C."/>
            <person name="Katzourakis A."/>
            <person name="Burkitt-Gray L."/>
            <person name="Ray D.A."/>
            <person name="Sullivan K.A.M."/>
            <person name="Roscito J.G."/>
            <person name="Kirilenko B.M."/>
            <person name="Davalos L.M."/>
            <person name="Corthals A.P."/>
            <person name="Power M.L."/>
            <person name="Jones G."/>
            <person name="Ransome R.D."/>
            <person name="Dechmann D.K.N."/>
            <person name="Locatelli A.G."/>
            <person name="Puechmaille S.J."/>
            <person name="Fedrigo O."/>
            <person name="Jarvis E.D."/>
            <person name="Hiller M."/>
            <person name="Vernes S.C."/>
            <person name="Myers E.W."/>
            <person name="Teeling E.C."/>
        </authorList>
    </citation>
    <scope>NUCLEOTIDE SEQUENCE [LARGE SCALE GENOMIC DNA]</scope>
    <source>
        <strain evidence="2">Bat1K_MPI-CBG_1</strain>
    </source>
</reference>
<keyword evidence="1" id="KW-0812">Transmembrane</keyword>
<organism evidence="2 3">
    <name type="scientific">Phyllostomus discolor</name>
    <name type="common">pale spear-nosed bat</name>
    <dbReference type="NCBI Taxonomy" id="89673"/>
    <lineage>
        <taxon>Eukaryota</taxon>
        <taxon>Metazoa</taxon>
        <taxon>Chordata</taxon>
        <taxon>Craniata</taxon>
        <taxon>Vertebrata</taxon>
        <taxon>Euteleostomi</taxon>
        <taxon>Mammalia</taxon>
        <taxon>Eutheria</taxon>
        <taxon>Laurasiatheria</taxon>
        <taxon>Chiroptera</taxon>
        <taxon>Yangochiroptera</taxon>
        <taxon>Phyllostomidae</taxon>
        <taxon>Phyllostominae</taxon>
        <taxon>Phyllostomus</taxon>
    </lineage>
</organism>
<feature type="transmembrane region" description="Helical" evidence="1">
    <location>
        <begin position="12"/>
        <end position="37"/>
    </location>
</feature>
<comment type="caution">
    <text evidence="2">The sequence shown here is derived from an EMBL/GenBank/DDBJ whole genome shotgun (WGS) entry which is preliminary data.</text>
</comment>
<evidence type="ECO:0000313" key="2">
    <source>
        <dbReference type="EMBL" id="KAF6114528.1"/>
    </source>
</evidence>
<keyword evidence="1" id="KW-1133">Transmembrane helix</keyword>
<name>A0A834AGZ3_9CHIR</name>
<evidence type="ECO:0000313" key="3">
    <source>
        <dbReference type="Proteomes" id="UP000664940"/>
    </source>
</evidence>
<gene>
    <name evidence="2" type="ORF">HJG60_010509</name>
</gene>
<proteinExistence type="predicted"/>
<dbReference type="Proteomes" id="UP000664940">
    <property type="component" value="Unassembled WGS sequence"/>
</dbReference>
<dbReference type="EMBL" id="JABVXQ010000004">
    <property type="protein sequence ID" value="KAF6114528.1"/>
    <property type="molecule type" value="Genomic_DNA"/>
</dbReference>
<dbReference type="AlphaFoldDB" id="A0A834AGZ3"/>
<protein>
    <submittedName>
        <fullName evidence="2">Uncharacterized protein</fullName>
    </submittedName>
</protein>
<sequence length="135" mass="15709">MMTILTGVKWYLRVVLICISLMASDAEHLFICLWTFCVSSLEKCLFKSFAHFLIFFFFGLNRVESFELFVYFGDQTLFCGIIGKYVFPYVGSLFILMLFSLAVQNLCILMRSHLFILYVCCSRGHISENIVTWNC</sequence>
<evidence type="ECO:0000256" key="1">
    <source>
        <dbReference type="SAM" id="Phobius"/>
    </source>
</evidence>
<accession>A0A834AGZ3</accession>
<feature type="transmembrane region" description="Helical" evidence="1">
    <location>
        <begin position="49"/>
        <end position="73"/>
    </location>
</feature>